<evidence type="ECO:0008006" key="3">
    <source>
        <dbReference type="Google" id="ProtNLM"/>
    </source>
</evidence>
<name>A0A5E7B469_PSEFL</name>
<protein>
    <recommendedName>
        <fullName evidence="3">Tail fiber assembly protein</fullName>
    </recommendedName>
</protein>
<dbReference type="RefSeq" id="WP_150637283.1">
    <property type="nucleotide sequence ID" value="NZ_CABVHP010000003.1"/>
</dbReference>
<dbReference type="Proteomes" id="UP000326557">
    <property type="component" value="Unassembled WGS sequence"/>
</dbReference>
<evidence type="ECO:0000313" key="1">
    <source>
        <dbReference type="EMBL" id="VVN83727.1"/>
    </source>
</evidence>
<evidence type="ECO:0000313" key="2">
    <source>
        <dbReference type="Proteomes" id="UP000326557"/>
    </source>
</evidence>
<sequence length="136" mass="14519">MSNLGWAVKADGTGNYCVDGPESIDPATEYFLPISDGPPPDPVAGPTEMLAIALGELARLQKLASDQVSALRDRLEVLSDAVDKGVITTAESAQVDPLQLLLAEWKSYRIDLGRVKTTAGWPKRVTLPESPALFGD</sequence>
<reference evidence="1 2" key="1">
    <citation type="submission" date="2019-09" db="EMBL/GenBank/DDBJ databases">
        <authorList>
            <person name="Chandra G."/>
            <person name="Truman W A."/>
        </authorList>
    </citation>
    <scope>NUCLEOTIDE SEQUENCE [LARGE SCALE GENOMIC DNA]</scope>
    <source>
        <strain evidence="1">PS704</strain>
    </source>
</reference>
<dbReference type="OrthoDB" id="7031137at2"/>
<proteinExistence type="predicted"/>
<accession>A0A5E7B469</accession>
<organism evidence="1 2">
    <name type="scientific">Pseudomonas fluorescens</name>
    <dbReference type="NCBI Taxonomy" id="294"/>
    <lineage>
        <taxon>Bacteria</taxon>
        <taxon>Pseudomonadati</taxon>
        <taxon>Pseudomonadota</taxon>
        <taxon>Gammaproteobacteria</taxon>
        <taxon>Pseudomonadales</taxon>
        <taxon>Pseudomonadaceae</taxon>
        <taxon>Pseudomonas</taxon>
    </lineage>
</organism>
<gene>
    <name evidence="1" type="ORF">PS704_01302</name>
</gene>
<dbReference type="AlphaFoldDB" id="A0A5E7B469"/>
<dbReference type="EMBL" id="CABVHP010000003">
    <property type="protein sequence ID" value="VVN83727.1"/>
    <property type="molecule type" value="Genomic_DNA"/>
</dbReference>